<name>A0A4S2KK69_9HYME</name>
<keyword evidence="2" id="KW-1185">Reference proteome</keyword>
<protein>
    <submittedName>
        <fullName evidence="1">Uncharacterized protein</fullName>
    </submittedName>
</protein>
<dbReference type="EMBL" id="QBLH01002112">
    <property type="protein sequence ID" value="TGZ49566.1"/>
    <property type="molecule type" value="Genomic_DNA"/>
</dbReference>
<evidence type="ECO:0000313" key="2">
    <source>
        <dbReference type="Proteomes" id="UP000310200"/>
    </source>
</evidence>
<reference evidence="1 2" key="1">
    <citation type="journal article" date="2019" name="Philos. Trans. R. Soc. Lond., B, Biol. Sci.">
        <title>Ant behaviour and brain gene expression of defending hosts depend on the ecological success of the intruding social parasite.</title>
        <authorList>
            <person name="Kaur R."/>
            <person name="Stoldt M."/>
            <person name="Jongepier E."/>
            <person name="Feldmeyer B."/>
            <person name="Menzel F."/>
            <person name="Bornberg-Bauer E."/>
            <person name="Foitzik S."/>
        </authorList>
    </citation>
    <scope>NUCLEOTIDE SEQUENCE [LARGE SCALE GENOMIC DNA]</scope>
    <source>
        <tissue evidence="1">Whole body</tissue>
    </source>
</reference>
<gene>
    <name evidence="1" type="ORF">DBV15_01974</name>
</gene>
<dbReference type="Proteomes" id="UP000310200">
    <property type="component" value="Unassembled WGS sequence"/>
</dbReference>
<accession>A0A4S2KK69</accession>
<evidence type="ECO:0000313" key="1">
    <source>
        <dbReference type="EMBL" id="TGZ49566.1"/>
    </source>
</evidence>
<dbReference type="AlphaFoldDB" id="A0A4S2KK69"/>
<sequence>MIPQLMYRSRVRSSSKFDLERLVDFKRFVELSYFTSFSSISSLLRRYLLQYLRDAASLVAVAVPVLRAVRRNGVVEAEGSSDVDRGVLSYRYVFTRPDAAVLGPDGHLQDFAIRLLPPSSTLCAM</sequence>
<proteinExistence type="predicted"/>
<organism evidence="1 2">
    <name type="scientific">Temnothorax longispinosus</name>
    <dbReference type="NCBI Taxonomy" id="300112"/>
    <lineage>
        <taxon>Eukaryota</taxon>
        <taxon>Metazoa</taxon>
        <taxon>Ecdysozoa</taxon>
        <taxon>Arthropoda</taxon>
        <taxon>Hexapoda</taxon>
        <taxon>Insecta</taxon>
        <taxon>Pterygota</taxon>
        <taxon>Neoptera</taxon>
        <taxon>Endopterygota</taxon>
        <taxon>Hymenoptera</taxon>
        <taxon>Apocrita</taxon>
        <taxon>Aculeata</taxon>
        <taxon>Formicoidea</taxon>
        <taxon>Formicidae</taxon>
        <taxon>Myrmicinae</taxon>
        <taxon>Temnothorax</taxon>
    </lineage>
</organism>
<comment type="caution">
    <text evidence="1">The sequence shown here is derived from an EMBL/GenBank/DDBJ whole genome shotgun (WGS) entry which is preliminary data.</text>
</comment>